<proteinExistence type="predicted"/>
<keyword evidence="2" id="KW-1133">Transmembrane helix</keyword>
<organism evidence="4 5">
    <name type="scientific">Lipingzhangella rawalii</name>
    <dbReference type="NCBI Taxonomy" id="2055835"/>
    <lineage>
        <taxon>Bacteria</taxon>
        <taxon>Bacillati</taxon>
        <taxon>Actinomycetota</taxon>
        <taxon>Actinomycetes</taxon>
        <taxon>Streptosporangiales</taxon>
        <taxon>Nocardiopsidaceae</taxon>
        <taxon>Lipingzhangella</taxon>
    </lineage>
</organism>
<name>A0ABU2H8P2_9ACTN</name>
<gene>
    <name evidence="4" type="ORF">RIF23_11710</name>
</gene>
<protein>
    <submittedName>
        <fullName evidence="4">Substrate-binding and VWA domain-containing protein</fullName>
    </submittedName>
</protein>
<feature type="region of interest" description="Disordered" evidence="1">
    <location>
        <begin position="317"/>
        <end position="340"/>
    </location>
</feature>
<dbReference type="InterPro" id="IPR002035">
    <property type="entry name" value="VWF_A"/>
</dbReference>
<sequence>MTNGRHRHPSRVRQAVQSPLGIAAIITVLLIVLTLMVPLGVRFLGCSQTQYLRVTSALGIAPVLQEAAAEFNNRNEGGSGTCLYAQASELPPHLVLTELAGGVTASSTIAPDVWVPESSAWVELVRISEPATPITETEPRSLASSPVVLAAPEDAEGIGGDEPHSASWTEVLPGERDPDRPVVMVDPNRGADGMTTMYAVRDELGTGDEADAAMTEFVRDVQLDSAFGEIEPSGIYPGAEPLTVLPEQAVWEYNERERPNDSPPLEAHYPSEGTVSLDYPFVVTTPDDPEKSAAAEELYEILHEEEFRERLRDMGFREPDGSTSPTVAQGTGIAPGDVDTHDGLTGDRLLASVEDWNRLSMPSRALVLVDVSAAAAEDLDGGPEARIEVARGAAQLGLEMFPDETDMGLWLMSDEHGPEGREELEDLGRLDEPGDTPDETRRDRLHEVAENIEVEGGGSRLYDNILAAYQHQQDNYAEDKINSVIMLVADADNGSSDIEHAELVAELQDSFDPQEPVTMFIIAFGDQPDAAELDDIARATSGTSFVTEDPDEIGEIFLDSISRRLCVPDCDS</sequence>
<comment type="caution">
    <text evidence="4">The sequence shown here is derived from an EMBL/GenBank/DDBJ whole genome shotgun (WGS) entry which is preliminary data.</text>
</comment>
<keyword evidence="2" id="KW-0812">Transmembrane</keyword>
<feature type="domain" description="VWFA" evidence="3">
    <location>
        <begin position="364"/>
        <end position="561"/>
    </location>
</feature>
<dbReference type="SUPFAM" id="SSF53850">
    <property type="entry name" value="Periplasmic binding protein-like II"/>
    <property type="match status" value="1"/>
</dbReference>
<keyword evidence="5" id="KW-1185">Reference proteome</keyword>
<dbReference type="InterPro" id="IPR036465">
    <property type="entry name" value="vWFA_dom_sf"/>
</dbReference>
<keyword evidence="2" id="KW-0472">Membrane</keyword>
<dbReference type="Proteomes" id="UP001250214">
    <property type="component" value="Unassembled WGS sequence"/>
</dbReference>
<dbReference type="SUPFAM" id="SSF53300">
    <property type="entry name" value="vWA-like"/>
    <property type="match status" value="1"/>
</dbReference>
<dbReference type="EMBL" id="JAVLVT010000005">
    <property type="protein sequence ID" value="MDS1270964.1"/>
    <property type="molecule type" value="Genomic_DNA"/>
</dbReference>
<feature type="region of interest" description="Disordered" evidence="1">
    <location>
        <begin position="414"/>
        <end position="443"/>
    </location>
</feature>
<reference evidence="5" key="1">
    <citation type="submission" date="2023-07" db="EMBL/GenBank/DDBJ databases">
        <title>Novel species in the genus Lipingzhangella isolated from Sambhar Salt Lake.</title>
        <authorList>
            <person name="Jiya N."/>
            <person name="Kajale S."/>
            <person name="Sharma A."/>
        </authorList>
    </citation>
    <scope>NUCLEOTIDE SEQUENCE [LARGE SCALE GENOMIC DNA]</scope>
    <source>
        <strain evidence="5">LS1_29</strain>
    </source>
</reference>
<feature type="transmembrane region" description="Helical" evidence="2">
    <location>
        <begin position="20"/>
        <end position="41"/>
    </location>
</feature>
<dbReference type="Gene3D" id="3.40.50.410">
    <property type="entry name" value="von Willebrand factor, type A domain"/>
    <property type="match status" value="1"/>
</dbReference>
<feature type="region of interest" description="Disordered" evidence="1">
    <location>
        <begin position="156"/>
        <end position="180"/>
    </location>
</feature>
<evidence type="ECO:0000259" key="3">
    <source>
        <dbReference type="PROSITE" id="PS50234"/>
    </source>
</evidence>
<evidence type="ECO:0000313" key="5">
    <source>
        <dbReference type="Proteomes" id="UP001250214"/>
    </source>
</evidence>
<dbReference type="RefSeq" id="WP_310912517.1">
    <property type="nucleotide sequence ID" value="NZ_JAVLVT010000005.1"/>
</dbReference>
<evidence type="ECO:0000256" key="1">
    <source>
        <dbReference type="SAM" id="MobiDB-lite"/>
    </source>
</evidence>
<dbReference type="Pfam" id="PF13531">
    <property type="entry name" value="SBP_bac_11"/>
    <property type="match status" value="1"/>
</dbReference>
<evidence type="ECO:0000313" key="4">
    <source>
        <dbReference type="EMBL" id="MDS1270964.1"/>
    </source>
</evidence>
<evidence type="ECO:0000256" key="2">
    <source>
        <dbReference type="SAM" id="Phobius"/>
    </source>
</evidence>
<accession>A0ABU2H8P2</accession>
<dbReference type="SMART" id="SM00327">
    <property type="entry name" value="VWA"/>
    <property type="match status" value="1"/>
</dbReference>
<dbReference type="PROSITE" id="PS50234">
    <property type="entry name" value="VWFA"/>
    <property type="match status" value="1"/>
</dbReference>